<gene>
    <name evidence="3" type="ORF">B2M27_26165</name>
</gene>
<reference evidence="3 4" key="1">
    <citation type="submission" date="2017-02" db="EMBL/GenBank/DDBJ databases">
        <title>Draft genome sequence of a Kluyvera intermedia isolate from a patient with a pancreatic abscess.</title>
        <authorList>
            <person name="Thele R."/>
        </authorList>
    </citation>
    <scope>NUCLEOTIDE SEQUENCE [LARGE SCALE GENOMIC DNA]</scope>
    <source>
        <strain evidence="3 4">FOSA7093</strain>
    </source>
</reference>
<accession>A0ABX3U7N4</accession>
<name>A0ABX3U7N4_KLUIN</name>
<evidence type="ECO:0000313" key="4">
    <source>
        <dbReference type="Proteomes" id="UP000192521"/>
    </source>
</evidence>
<organism evidence="3 4">
    <name type="scientific">Kluyvera intermedia</name>
    <name type="common">Enterobacter intermedius</name>
    <dbReference type="NCBI Taxonomy" id="61648"/>
    <lineage>
        <taxon>Bacteria</taxon>
        <taxon>Pseudomonadati</taxon>
        <taxon>Pseudomonadota</taxon>
        <taxon>Gammaproteobacteria</taxon>
        <taxon>Enterobacterales</taxon>
        <taxon>Enterobacteriaceae</taxon>
        <taxon>Kluyvera</taxon>
    </lineage>
</organism>
<evidence type="ECO:0000256" key="1">
    <source>
        <dbReference type="ARBA" id="ARBA00023125"/>
    </source>
</evidence>
<dbReference type="EMBL" id="MWPR01000081">
    <property type="protein sequence ID" value="ORJ47407.1"/>
    <property type="molecule type" value="Genomic_DNA"/>
</dbReference>
<keyword evidence="4" id="KW-1185">Reference proteome</keyword>
<keyword evidence="1" id="KW-0238">DNA-binding</keyword>
<comment type="caution">
    <text evidence="3">The sequence shown here is derived from an EMBL/GenBank/DDBJ whole genome shotgun (WGS) entry which is preliminary data.</text>
</comment>
<proteinExistence type="predicted"/>
<dbReference type="Gene3D" id="1.10.10.10">
    <property type="entry name" value="Winged helix-like DNA-binding domain superfamily/Winged helix DNA-binding domain"/>
    <property type="match status" value="1"/>
</dbReference>
<feature type="domain" description="HTH luxR-type" evidence="2">
    <location>
        <begin position="149"/>
        <end position="206"/>
    </location>
</feature>
<dbReference type="InterPro" id="IPR000792">
    <property type="entry name" value="Tscrpt_reg_LuxR_C"/>
</dbReference>
<evidence type="ECO:0000313" key="3">
    <source>
        <dbReference type="EMBL" id="ORJ47407.1"/>
    </source>
</evidence>
<dbReference type="Proteomes" id="UP000192521">
    <property type="component" value="Unassembled WGS sequence"/>
</dbReference>
<dbReference type="SUPFAM" id="SSF46894">
    <property type="entry name" value="C-terminal effector domain of the bipartite response regulators"/>
    <property type="match status" value="1"/>
</dbReference>
<dbReference type="SMART" id="SM00421">
    <property type="entry name" value="HTH_LUXR"/>
    <property type="match status" value="1"/>
</dbReference>
<dbReference type="InterPro" id="IPR036388">
    <property type="entry name" value="WH-like_DNA-bd_sf"/>
</dbReference>
<sequence length="214" mass="24136">MPRGFKGMKFLINIDNDTLFSTGIVGLIRDAIKECNITSPSLSWDFSVENIHKADFIFMTVCTGEYYLFFKDLINRKKSVKTFIFVAGDTIPARHSLPDCIKDAQFFLCKASSSVVYDAIVKAIRGNPAPKERAKSAGKCAYSCINCNYRALSFTQEKIAFGLNACMGMNDIADRIGITYKTAISHKKNIMNKFDLSSKLELYEFIACYHKKKH</sequence>
<protein>
    <recommendedName>
        <fullName evidence="2">HTH luxR-type domain-containing protein</fullName>
    </recommendedName>
</protein>
<evidence type="ECO:0000259" key="2">
    <source>
        <dbReference type="SMART" id="SM00421"/>
    </source>
</evidence>
<dbReference type="InterPro" id="IPR016032">
    <property type="entry name" value="Sig_transdc_resp-reg_C-effctor"/>
</dbReference>